<keyword evidence="7" id="KW-1185">Reference proteome</keyword>
<dbReference type="PROSITE" id="PS51186">
    <property type="entry name" value="GNAT"/>
    <property type="match status" value="1"/>
</dbReference>
<evidence type="ECO:0000256" key="3">
    <source>
        <dbReference type="ARBA" id="ARBA00022679"/>
    </source>
</evidence>
<dbReference type="PANTHER" id="PTHR43420">
    <property type="entry name" value="ACETYLTRANSFERASE"/>
    <property type="match status" value="1"/>
</dbReference>
<dbReference type="InterPro" id="IPR050680">
    <property type="entry name" value="YpeA/RimI_acetyltransf"/>
</dbReference>
<keyword evidence="3 6" id="KW-0808">Transferase</keyword>
<dbReference type="GO" id="GO:0008999">
    <property type="term" value="F:protein-N-terminal-alanine acetyltransferase activity"/>
    <property type="evidence" value="ECO:0007669"/>
    <property type="project" value="UniProtKB-EC"/>
</dbReference>
<accession>A0ABT3WTZ6</accession>
<dbReference type="Proteomes" id="UP001165575">
    <property type="component" value="Unassembled WGS sequence"/>
</dbReference>
<dbReference type="InterPro" id="IPR016181">
    <property type="entry name" value="Acyl_CoA_acyltransferase"/>
</dbReference>
<feature type="domain" description="N-acetyltransferase" evidence="5">
    <location>
        <begin position="8"/>
        <end position="162"/>
    </location>
</feature>
<evidence type="ECO:0000313" key="7">
    <source>
        <dbReference type="Proteomes" id="UP001165575"/>
    </source>
</evidence>
<dbReference type="PANTHER" id="PTHR43420:SF44">
    <property type="entry name" value="ACETYLTRANSFERASE YPEA"/>
    <property type="match status" value="1"/>
</dbReference>
<dbReference type="RefSeq" id="WP_266137916.1">
    <property type="nucleotide sequence ID" value="NZ_JANIDX010000007.1"/>
</dbReference>
<reference evidence="6 7" key="1">
    <citation type="submission" date="2022-07" db="EMBL/GenBank/DDBJ databases">
        <title>Bombella genomes.</title>
        <authorList>
            <person name="Harer L."/>
            <person name="Styblova S."/>
            <person name="Ehrmann M."/>
        </authorList>
    </citation>
    <scope>NUCLEOTIDE SEQUENCE [LARGE SCALE GENOMIC DNA]</scope>
    <source>
        <strain evidence="6 7">TMW 2.2556</strain>
    </source>
</reference>
<dbReference type="Gene3D" id="3.40.630.30">
    <property type="match status" value="1"/>
</dbReference>
<keyword evidence="2" id="KW-0963">Cytoplasm</keyword>
<dbReference type="NCBIfam" id="TIGR01575">
    <property type="entry name" value="rimI"/>
    <property type="match status" value="1"/>
</dbReference>
<evidence type="ECO:0000256" key="4">
    <source>
        <dbReference type="ARBA" id="ARBA00023315"/>
    </source>
</evidence>
<dbReference type="Pfam" id="PF00583">
    <property type="entry name" value="Acetyltransf_1"/>
    <property type="match status" value="1"/>
</dbReference>
<keyword evidence="4 6" id="KW-0012">Acyltransferase</keyword>
<evidence type="ECO:0000256" key="1">
    <source>
        <dbReference type="ARBA" id="ARBA00005395"/>
    </source>
</evidence>
<organism evidence="6 7">
    <name type="scientific">Bombella pollinis</name>
    <dbReference type="NCBI Taxonomy" id="2967337"/>
    <lineage>
        <taxon>Bacteria</taxon>
        <taxon>Pseudomonadati</taxon>
        <taxon>Pseudomonadota</taxon>
        <taxon>Alphaproteobacteria</taxon>
        <taxon>Acetobacterales</taxon>
        <taxon>Acetobacteraceae</taxon>
        <taxon>Bombella</taxon>
    </lineage>
</organism>
<dbReference type="InterPro" id="IPR006464">
    <property type="entry name" value="AcTrfase_RimI/Ard1"/>
</dbReference>
<keyword evidence="6" id="KW-0687">Ribonucleoprotein</keyword>
<dbReference type="SUPFAM" id="SSF55729">
    <property type="entry name" value="Acyl-CoA N-acyltransferases (Nat)"/>
    <property type="match status" value="1"/>
</dbReference>
<protein>
    <submittedName>
        <fullName evidence="6">Ribosomal protein S18-alanine N-acetyltransferase</fullName>
        <ecNumber evidence="6">2.3.1.266</ecNumber>
    </submittedName>
</protein>
<keyword evidence="6" id="KW-0689">Ribosomal protein</keyword>
<dbReference type="InterPro" id="IPR000182">
    <property type="entry name" value="GNAT_dom"/>
</dbReference>
<gene>
    <name evidence="6" type="primary">rimI</name>
    <name evidence="6" type="ORF">NQF89_07930</name>
</gene>
<proteinExistence type="inferred from homology"/>
<evidence type="ECO:0000259" key="5">
    <source>
        <dbReference type="PROSITE" id="PS51186"/>
    </source>
</evidence>
<dbReference type="EMBL" id="JANIDX010000007">
    <property type="protein sequence ID" value="MCX5620351.1"/>
    <property type="molecule type" value="Genomic_DNA"/>
</dbReference>
<comment type="caution">
    <text evidence="6">The sequence shown here is derived from an EMBL/GenBank/DDBJ whole genome shotgun (WGS) entry which is preliminary data.</text>
</comment>
<sequence>MSYEHAMIVMMQVGVEATALLSALHHAVFAEHEPWSQAAFEQIFTMPGAEVWLACKVASQSVNNEPKEALPIGFIVSRSVLDEGEILSLGVHPAWRRRGIGRYMLRHLLHKARQEGMTLFLEVRLSNKHAAALYEQEGFQQIAVRPHYYQDGEDARIFRYLTDSV</sequence>
<name>A0ABT3WTZ6_9PROT</name>
<dbReference type="EC" id="2.3.1.266" evidence="6"/>
<evidence type="ECO:0000313" key="6">
    <source>
        <dbReference type="EMBL" id="MCX5620351.1"/>
    </source>
</evidence>
<evidence type="ECO:0000256" key="2">
    <source>
        <dbReference type="ARBA" id="ARBA00022490"/>
    </source>
</evidence>
<comment type="similarity">
    <text evidence="1">Belongs to the acetyltransferase family. RimI subfamily.</text>
</comment>
<dbReference type="GO" id="GO:0005840">
    <property type="term" value="C:ribosome"/>
    <property type="evidence" value="ECO:0007669"/>
    <property type="project" value="UniProtKB-KW"/>
</dbReference>
<dbReference type="CDD" id="cd04301">
    <property type="entry name" value="NAT_SF"/>
    <property type="match status" value="1"/>
</dbReference>